<protein>
    <recommendedName>
        <fullName evidence="1">AB hydrolase-1 domain-containing protein</fullName>
    </recommendedName>
</protein>
<dbReference type="RefSeq" id="WP_051738384.1">
    <property type="nucleotide sequence ID" value="NZ_BAAAUZ010000066.1"/>
</dbReference>
<reference evidence="2" key="1">
    <citation type="journal article" date="2014" name="Int. J. Syst. Evol. Microbiol.">
        <title>Complete genome sequence of Corynebacterium casei LMG S-19264T (=DSM 44701T), isolated from a smear-ripened cheese.</title>
        <authorList>
            <consortium name="US DOE Joint Genome Institute (JGI-PGF)"/>
            <person name="Walter F."/>
            <person name="Albersmeier A."/>
            <person name="Kalinowski J."/>
            <person name="Ruckert C."/>
        </authorList>
    </citation>
    <scope>NUCLEOTIDE SEQUENCE</scope>
    <source>
        <strain evidence="2">VKM Ac-1069</strain>
    </source>
</reference>
<dbReference type="GO" id="GO:0003824">
    <property type="term" value="F:catalytic activity"/>
    <property type="evidence" value="ECO:0007669"/>
    <property type="project" value="UniProtKB-ARBA"/>
</dbReference>
<comment type="caution">
    <text evidence="2">The sequence shown here is derived from an EMBL/GenBank/DDBJ whole genome shotgun (WGS) entry which is preliminary data.</text>
</comment>
<organism evidence="2 3">
    <name type="scientific">Pseudonocardia halophobica</name>
    <dbReference type="NCBI Taxonomy" id="29401"/>
    <lineage>
        <taxon>Bacteria</taxon>
        <taxon>Bacillati</taxon>
        <taxon>Actinomycetota</taxon>
        <taxon>Actinomycetes</taxon>
        <taxon>Pseudonocardiales</taxon>
        <taxon>Pseudonocardiaceae</taxon>
        <taxon>Pseudonocardia</taxon>
    </lineage>
</organism>
<dbReference type="EMBL" id="BSFQ01000070">
    <property type="protein sequence ID" value="GLL16174.1"/>
    <property type="molecule type" value="Genomic_DNA"/>
</dbReference>
<dbReference type="Proteomes" id="UP001143463">
    <property type="component" value="Unassembled WGS sequence"/>
</dbReference>
<dbReference type="Gene3D" id="3.40.50.1820">
    <property type="entry name" value="alpha/beta hydrolase"/>
    <property type="match status" value="1"/>
</dbReference>
<dbReference type="SUPFAM" id="SSF53474">
    <property type="entry name" value="alpha/beta-Hydrolases"/>
    <property type="match status" value="1"/>
</dbReference>
<dbReference type="PANTHER" id="PTHR43194">
    <property type="entry name" value="HYDROLASE ALPHA/BETA FOLD FAMILY"/>
    <property type="match status" value="1"/>
</dbReference>
<proteinExistence type="predicted"/>
<feature type="domain" description="AB hydrolase-1" evidence="1">
    <location>
        <begin position="168"/>
        <end position="399"/>
    </location>
</feature>
<dbReference type="InterPro" id="IPR029058">
    <property type="entry name" value="AB_hydrolase_fold"/>
</dbReference>
<evidence type="ECO:0000313" key="2">
    <source>
        <dbReference type="EMBL" id="GLL16174.1"/>
    </source>
</evidence>
<dbReference type="InterPro" id="IPR000073">
    <property type="entry name" value="AB_hydrolase_1"/>
</dbReference>
<dbReference type="InterPro" id="IPR050228">
    <property type="entry name" value="Carboxylesterase_BioH"/>
</dbReference>
<dbReference type="AlphaFoldDB" id="A0A9W6P1J6"/>
<evidence type="ECO:0000259" key="1">
    <source>
        <dbReference type="Pfam" id="PF12697"/>
    </source>
</evidence>
<evidence type="ECO:0000313" key="3">
    <source>
        <dbReference type="Proteomes" id="UP001143463"/>
    </source>
</evidence>
<dbReference type="PANTHER" id="PTHR43194:SF2">
    <property type="entry name" value="PEROXISOMAL MEMBRANE PROTEIN LPX1"/>
    <property type="match status" value="1"/>
</dbReference>
<keyword evidence="3" id="KW-1185">Reference proteome</keyword>
<accession>A0A9W6P1J6</accession>
<reference evidence="2" key="2">
    <citation type="submission" date="2023-01" db="EMBL/GenBank/DDBJ databases">
        <authorList>
            <person name="Sun Q."/>
            <person name="Evtushenko L."/>
        </authorList>
    </citation>
    <scope>NUCLEOTIDE SEQUENCE</scope>
    <source>
        <strain evidence="2">VKM Ac-1069</strain>
    </source>
</reference>
<gene>
    <name evidence="2" type="ORF">GCM10017577_73290</name>
</gene>
<sequence>MAISRDDLHSLDLGTLLAGLPPTGAWSALFELPGLSFGLRSTGSAVEVVPATGINDAWNFELVVSESEWTAFCSTPCPRGFTTAQALVATSGGAPVRGDRTVWARAALVVDRVLAALRDTMTAAPQRRPDPVAPASGLSPVVGRYLTVEVEGRSQRLYFESAGTGPPLVCLHTAGADSRQFRYLLEDPELTANWTVYAFDMPWHGRSEPPADWQRQTYRLATATYAATVLAFMDGLGLERPVLAGCSMGGAIALYLAAEHGDRFTGVCALEGGLGNPSRFVDWTNRTDVDHSLFLTSWVGGLIAPTSPAGPAAQTLWGYAQSGPGIYQGDTYFYSQDLPRVVESLGTARCPLFVFSGEYDYSATTEMSRTAAERLGGQLVEMEGKGHFPMSEDPASFAEYFFPVLALLHDKYER</sequence>
<dbReference type="Pfam" id="PF12697">
    <property type="entry name" value="Abhydrolase_6"/>
    <property type="match status" value="1"/>
</dbReference>
<name>A0A9W6P1J6_9PSEU</name>